<comment type="subcellular location">
    <subcellularLocation>
        <location evidence="1">Peroxisome</location>
    </subcellularLocation>
</comment>
<keyword evidence="9 11" id="KW-0012">Acyltransferase</keyword>
<feature type="domain" description="Thiolase N-terminal" evidence="12">
    <location>
        <begin position="83"/>
        <end position="338"/>
    </location>
</feature>
<dbReference type="InterPro" id="IPR016039">
    <property type="entry name" value="Thiolase-like"/>
</dbReference>
<dbReference type="GO" id="GO:0010124">
    <property type="term" value="P:phenylacetate catabolic process"/>
    <property type="evidence" value="ECO:0007669"/>
    <property type="project" value="TreeGrafter"/>
</dbReference>
<dbReference type="Pfam" id="PF02803">
    <property type="entry name" value="Thiolase_C"/>
    <property type="match status" value="1"/>
</dbReference>
<evidence type="ECO:0000256" key="11">
    <source>
        <dbReference type="RuleBase" id="RU003557"/>
    </source>
</evidence>
<keyword evidence="7" id="KW-0443">Lipid metabolism</keyword>
<evidence type="ECO:0000256" key="3">
    <source>
        <dbReference type="ARBA" id="ARBA00010982"/>
    </source>
</evidence>
<gene>
    <name evidence="14" type="ORF">CSUI_006054</name>
</gene>
<evidence type="ECO:0000256" key="8">
    <source>
        <dbReference type="ARBA" id="ARBA00023140"/>
    </source>
</evidence>
<proteinExistence type="inferred from homology"/>
<comment type="pathway">
    <text evidence="2">Lipid metabolism.</text>
</comment>
<name>A0A2C6KVS2_9APIC</name>
<accession>A0A2C6KVS2</accession>
<reference evidence="14 15" key="1">
    <citation type="journal article" date="2017" name="Int. J. Parasitol.">
        <title>The genome of the protozoan parasite Cystoisospora suis and a reverse vaccinology approach to identify vaccine candidates.</title>
        <authorList>
            <person name="Palmieri N."/>
            <person name="Shrestha A."/>
            <person name="Ruttkowski B."/>
            <person name="Beck T."/>
            <person name="Vogl C."/>
            <person name="Tomley F."/>
            <person name="Blake D.P."/>
            <person name="Joachim A."/>
        </authorList>
    </citation>
    <scope>NUCLEOTIDE SEQUENCE [LARGE SCALE GENOMIC DNA]</scope>
    <source>
        <strain evidence="14 15">Wien I</strain>
    </source>
</reference>
<organism evidence="14 15">
    <name type="scientific">Cystoisospora suis</name>
    <dbReference type="NCBI Taxonomy" id="483139"/>
    <lineage>
        <taxon>Eukaryota</taxon>
        <taxon>Sar</taxon>
        <taxon>Alveolata</taxon>
        <taxon>Apicomplexa</taxon>
        <taxon>Conoidasida</taxon>
        <taxon>Coccidia</taxon>
        <taxon>Eucoccidiorida</taxon>
        <taxon>Eimeriorina</taxon>
        <taxon>Sarcocystidae</taxon>
        <taxon>Cystoisospora</taxon>
    </lineage>
</organism>
<evidence type="ECO:0000256" key="9">
    <source>
        <dbReference type="ARBA" id="ARBA00023315"/>
    </source>
</evidence>
<sequence length="488" mass="51871">MQFPNCILLHLLYRGNESTGPLVANFQACAHQFSKRRFTYDLKQEDRVQARARQHTMKRLSTISHQITHAGVAREDGASPDDVIICAALRTAITKAKKGGFKDCYPEDLLASLMEALLRKTGVDPSLIGDVCIGNVLQPGAGALATRIAMLLAGLPSSVPVQVVNRQCSSGLQAVATIAASIRSGFIDIGIGGGVESMSHFDMMTTLNPEKLSERIFANEQARNCLLPMGLTSENVATKFGITRDVQDRFAEESHAKSLAAQHDGLFKEEIVPLRVKVRGSDGVEKEVVVDQDEGPRRGTTVATLARLKPAFQAGGTTTAGNSSQISDGAALVLLARRSIAQKLGLPCLARFVTMAVVGVPPEIMGIGPAVAIPAALDQARLMVLCAASAAVCLARAELSMEDVDVFELNEAFASQAAYCVKKLNIPKEKLNPKGGGIALGHPLGCTGARQIATLLPEMRRTKARYGVVSMCIGTGMGAAAVFENLVR</sequence>
<dbReference type="OrthoDB" id="5404651at2759"/>
<dbReference type="PROSITE" id="PS00099">
    <property type="entry name" value="THIOLASE_3"/>
    <property type="match status" value="1"/>
</dbReference>
<dbReference type="AlphaFoldDB" id="A0A2C6KVS2"/>
<dbReference type="GO" id="GO:0005777">
    <property type="term" value="C:peroxisome"/>
    <property type="evidence" value="ECO:0007669"/>
    <property type="project" value="UniProtKB-SubCell"/>
</dbReference>
<evidence type="ECO:0000313" key="14">
    <source>
        <dbReference type="EMBL" id="PHJ20113.1"/>
    </source>
</evidence>
<dbReference type="PANTHER" id="PTHR43853">
    <property type="entry name" value="3-KETOACYL-COA THIOLASE, PEROXISOMAL"/>
    <property type="match status" value="1"/>
</dbReference>
<keyword evidence="8" id="KW-0576">Peroxisome</keyword>
<dbReference type="Proteomes" id="UP000221165">
    <property type="component" value="Unassembled WGS sequence"/>
</dbReference>
<dbReference type="Gene3D" id="3.40.47.10">
    <property type="match status" value="2"/>
</dbReference>
<dbReference type="CDD" id="cd00751">
    <property type="entry name" value="thiolase"/>
    <property type="match status" value="1"/>
</dbReference>
<dbReference type="PROSITE" id="PS00098">
    <property type="entry name" value="THIOLASE_1"/>
    <property type="match status" value="1"/>
</dbReference>
<dbReference type="GeneID" id="94429430"/>
<dbReference type="VEuPathDB" id="ToxoDB:CSUI_006054"/>
<dbReference type="RefSeq" id="XP_067921804.1">
    <property type="nucleotide sequence ID" value="XM_068066219.1"/>
</dbReference>
<evidence type="ECO:0000256" key="7">
    <source>
        <dbReference type="ARBA" id="ARBA00023098"/>
    </source>
</evidence>
<dbReference type="InterPro" id="IPR020610">
    <property type="entry name" value="Thiolase_AS"/>
</dbReference>
<dbReference type="InterPro" id="IPR020613">
    <property type="entry name" value="Thiolase_CS"/>
</dbReference>
<dbReference type="InterPro" id="IPR002155">
    <property type="entry name" value="Thiolase"/>
</dbReference>
<dbReference type="InterPro" id="IPR020615">
    <property type="entry name" value="Thiolase_acyl_enz_int_AS"/>
</dbReference>
<dbReference type="InterPro" id="IPR050215">
    <property type="entry name" value="Thiolase-like_sf_Thiolase"/>
</dbReference>
<evidence type="ECO:0000256" key="6">
    <source>
        <dbReference type="ARBA" id="ARBA00022946"/>
    </source>
</evidence>
<dbReference type="PROSITE" id="PS00737">
    <property type="entry name" value="THIOLASE_2"/>
    <property type="match status" value="1"/>
</dbReference>
<evidence type="ECO:0000313" key="15">
    <source>
        <dbReference type="Proteomes" id="UP000221165"/>
    </source>
</evidence>
<dbReference type="GO" id="GO:0006635">
    <property type="term" value="P:fatty acid beta-oxidation"/>
    <property type="evidence" value="ECO:0007669"/>
    <property type="project" value="TreeGrafter"/>
</dbReference>
<evidence type="ECO:0000256" key="1">
    <source>
        <dbReference type="ARBA" id="ARBA00004275"/>
    </source>
</evidence>
<comment type="similarity">
    <text evidence="3 11">Belongs to the thiolase-like superfamily. Thiolase family.</text>
</comment>
<dbReference type="PANTHER" id="PTHR43853:SF8">
    <property type="entry name" value="3-KETOACYL-COA THIOLASE, PEROXISOMAL"/>
    <property type="match status" value="1"/>
</dbReference>
<evidence type="ECO:0000256" key="4">
    <source>
        <dbReference type="ARBA" id="ARBA00022679"/>
    </source>
</evidence>
<dbReference type="EMBL" id="MIGC01003020">
    <property type="protein sequence ID" value="PHJ20113.1"/>
    <property type="molecule type" value="Genomic_DNA"/>
</dbReference>
<keyword evidence="15" id="KW-1185">Reference proteome</keyword>
<dbReference type="Pfam" id="PF00108">
    <property type="entry name" value="Thiolase_N"/>
    <property type="match status" value="1"/>
</dbReference>
<evidence type="ECO:0000256" key="10">
    <source>
        <dbReference type="ARBA" id="ARBA00024073"/>
    </source>
</evidence>
<dbReference type="InterPro" id="IPR020617">
    <property type="entry name" value="Thiolase_C"/>
</dbReference>
<evidence type="ECO:0000256" key="2">
    <source>
        <dbReference type="ARBA" id="ARBA00005189"/>
    </source>
</evidence>
<feature type="domain" description="Thiolase C-terminal" evidence="13">
    <location>
        <begin position="389"/>
        <end position="484"/>
    </location>
</feature>
<dbReference type="NCBIfam" id="TIGR01930">
    <property type="entry name" value="AcCoA-C-Actrans"/>
    <property type="match status" value="1"/>
</dbReference>
<keyword evidence="6" id="KW-0809">Transit peptide</keyword>
<dbReference type="EC" id="2.3.1.16" evidence="10"/>
<keyword evidence="5" id="KW-0276">Fatty acid metabolism</keyword>
<comment type="caution">
    <text evidence="14">The sequence shown here is derived from an EMBL/GenBank/DDBJ whole genome shotgun (WGS) entry which is preliminary data.</text>
</comment>
<evidence type="ECO:0000256" key="5">
    <source>
        <dbReference type="ARBA" id="ARBA00022832"/>
    </source>
</evidence>
<dbReference type="GO" id="GO:0003988">
    <property type="term" value="F:acetyl-CoA C-acyltransferase activity"/>
    <property type="evidence" value="ECO:0007669"/>
    <property type="project" value="UniProtKB-EC"/>
</dbReference>
<protein>
    <recommendedName>
        <fullName evidence="10">acetyl-CoA C-acyltransferase</fullName>
        <ecNumber evidence="10">2.3.1.16</ecNumber>
    </recommendedName>
</protein>
<evidence type="ECO:0000259" key="13">
    <source>
        <dbReference type="Pfam" id="PF02803"/>
    </source>
</evidence>
<dbReference type="SUPFAM" id="SSF53901">
    <property type="entry name" value="Thiolase-like"/>
    <property type="match status" value="2"/>
</dbReference>
<evidence type="ECO:0000259" key="12">
    <source>
        <dbReference type="Pfam" id="PF00108"/>
    </source>
</evidence>
<keyword evidence="4 11" id="KW-0808">Transferase</keyword>
<dbReference type="InterPro" id="IPR020616">
    <property type="entry name" value="Thiolase_N"/>
</dbReference>